<accession>A0A812PQG1</accession>
<evidence type="ECO:0000256" key="1">
    <source>
        <dbReference type="SAM" id="MobiDB-lite"/>
    </source>
</evidence>
<name>A0A812PQG1_9DINO</name>
<comment type="caution">
    <text evidence="2">The sequence shown here is derived from an EMBL/GenBank/DDBJ whole genome shotgun (WGS) entry which is preliminary data.</text>
</comment>
<dbReference type="Proteomes" id="UP000601435">
    <property type="component" value="Unassembled WGS sequence"/>
</dbReference>
<keyword evidence="3" id="KW-1185">Reference proteome</keyword>
<evidence type="ECO:0000313" key="2">
    <source>
        <dbReference type="EMBL" id="CAE7343881.1"/>
    </source>
</evidence>
<feature type="compositionally biased region" description="Polar residues" evidence="1">
    <location>
        <begin position="78"/>
        <end position="87"/>
    </location>
</feature>
<feature type="compositionally biased region" description="Low complexity" evidence="1">
    <location>
        <begin position="22"/>
        <end position="52"/>
    </location>
</feature>
<sequence>MLRLDSGLRSPRRQVVSDSSPRRASPRAAATPTLDTGGLSSLSTSAGSALSSPLRRPGSPVRASSPTAPRCSKECKRTSSPTAGATDSRSEKSRCHVQHRVRSNEPLLGERVDWSPCKWPPSARWPSTQLPQNVNLWPVAGDEKPRGLDTWTHLLFSTGLRCSPSEIPYKCPRCSSINTADSSFCRKCGTRRQEDWHVKDRPNSPGHRSRAAPCSRSISPRAGTRASTRSTSLRQRGVRAVSQPQSPRLHSGRSGNRERQVRGSNSQRAIRPGPSPGPSRKDPKRPHSLHGHGHGRQQLQPPLERATAQATQLRSASVPRAAVRPKLTPADLVRLQRELQAQMEMVSKALATGPPGPRARPAKLSGRQLKEQYLPSLSSILGLEACWEVQALMAMIASSPPGRVSGASQAAQAMPQAMPKAMLQPAAHGMPVSQVRAPCATSGAPMSLTGTWQNVAAAGTMPAVQARQVLPQQVPYASGMGGQLPPGMWPQNPSAAVPVRLLAGSSPDIVFNPGDKVQLRGHAANPDYEGKIYTVEGQDELGVVQVTHKVMENAVSRMCFNAAHLELVTAVGDLPPEALFPPFCLSDASCSGLKVGDTVQISGLGHHDGRLCTVVSADDRQPIMRVKFVDCQDMLELAPSYLTLIEPAKASSVDASVERVGVKGEGGIKVGDQVIILAPPHHKGKVGVVEVPDLGDGSLRVRMQDPSDSVTVLVLSPTHVQNP</sequence>
<feature type="non-terminal residue" evidence="2">
    <location>
        <position position="723"/>
    </location>
</feature>
<protein>
    <submittedName>
        <fullName evidence="2">Uncharacterized protein</fullName>
    </submittedName>
</protein>
<feature type="region of interest" description="Disordered" evidence="1">
    <location>
        <begin position="191"/>
        <end position="320"/>
    </location>
</feature>
<dbReference type="OrthoDB" id="444060at2759"/>
<dbReference type="AlphaFoldDB" id="A0A812PQG1"/>
<feature type="compositionally biased region" description="Basic and acidic residues" evidence="1">
    <location>
        <begin position="191"/>
        <end position="202"/>
    </location>
</feature>
<gene>
    <name evidence="2" type="ORF">SNEC2469_LOCUS8890</name>
</gene>
<feature type="region of interest" description="Disordered" evidence="1">
    <location>
        <begin position="1"/>
        <end position="97"/>
    </location>
</feature>
<proteinExistence type="predicted"/>
<evidence type="ECO:0000313" key="3">
    <source>
        <dbReference type="Proteomes" id="UP000601435"/>
    </source>
</evidence>
<reference evidence="2" key="1">
    <citation type="submission" date="2021-02" db="EMBL/GenBank/DDBJ databases">
        <authorList>
            <person name="Dougan E. K."/>
            <person name="Rhodes N."/>
            <person name="Thang M."/>
            <person name="Chan C."/>
        </authorList>
    </citation>
    <scope>NUCLEOTIDE SEQUENCE</scope>
</reference>
<dbReference type="EMBL" id="CAJNJA010014510">
    <property type="protein sequence ID" value="CAE7343881.1"/>
    <property type="molecule type" value="Genomic_DNA"/>
</dbReference>
<feature type="compositionally biased region" description="Polar residues" evidence="1">
    <location>
        <begin position="225"/>
        <end position="234"/>
    </location>
</feature>
<feature type="compositionally biased region" description="Basic residues" evidence="1">
    <location>
        <begin position="282"/>
        <end position="295"/>
    </location>
</feature>
<organism evidence="2 3">
    <name type="scientific">Symbiodinium necroappetens</name>
    <dbReference type="NCBI Taxonomy" id="1628268"/>
    <lineage>
        <taxon>Eukaryota</taxon>
        <taxon>Sar</taxon>
        <taxon>Alveolata</taxon>
        <taxon>Dinophyceae</taxon>
        <taxon>Suessiales</taxon>
        <taxon>Symbiodiniaceae</taxon>
        <taxon>Symbiodinium</taxon>
    </lineage>
</organism>